<accession>A0A9X2T2Z5</accession>
<dbReference type="RefSeq" id="WP_258733907.1">
    <property type="nucleotide sequence ID" value="NZ_JANTHY010000010.1"/>
</dbReference>
<comment type="caution">
    <text evidence="2">The sequence shown here is derived from an EMBL/GenBank/DDBJ whole genome shotgun (WGS) entry which is preliminary data.</text>
</comment>
<feature type="chain" id="PRO_5040926962" evidence="1">
    <location>
        <begin position="24"/>
        <end position="43"/>
    </location>
</feature>
<evidence type="ECO:0000256" key="1">
    <source>
        <dbReference type="SAM" id="SignalP"/>
    </source>
</evidence>
<protein>
    <submittedName>
        <fullName evidence="2">Uncharacterized protein</fullName>
    </submittedName>
</protein>
<dbReference type="EMBL" id="JANTHZ010000008">
    <property type="protein sequence ID" value="MCS0496745.1"/>
    <property type="molecule type" value="Genomic_DNA"/>
</dbReference>
<evidence type="ECO:0000313" key="2">
    <source>
        <dbReference type="EMBL" id="MCS0496745.1"/>
    </source>
</evidence>
<gene>
    <name evidence="2" type="ORF">NVS89_16710</name>
</gene>
<dbReference type="Proteomes" id="UP001151088">
    <property type="component" value="Unassembled WGS sequence"/>
</dbReference>
<reference evidence="2" key="1">
    <citation type="submission" date="2022-08" db="EMBL/GenBank/DDBJ databases">
        <authorList>
            <person name="Li F."/>
        </authorList>
    </citation>
    <scope>NUCLEOTIDE SEQUENCE</scope>
    <source>
        <strain evidence="2">MQZ15Z-1</strain>
    </source>
</reference>
<proteinExistence type="predicted"/>
<organism evidence="2 3">
    <name type="scientific">Ancylobacter mangrovi</name>
    <dbReference type="NCBI Taxonomy" id="2972472"/>
    <lineage>
        <taxon>Bacteria</taxon>
        <taxon>Pseudomonadati</taxon>
        <taxon>Pseudomonadota</taxon>
        <taxon>Alphaproteobacteria</taxon>
        <taxon>Hyphomicrobiales</taxon>
        <taxon>Xanthobacteraceae</taxon>
        <taxon>Ancylobacter</taxon>
    </lineage>
</organism>
<evidence type="ECO:0000313" key="3">
    <source>
        <dbReference type="Proteomes" id="UP001151088"/>
    </source>
</evidence>
<dbReference type="AlphaFoldDB" id="A0A9X2T2Z5"/>
<keyword evidence="1" id="KW-0732">Signal</keyword>
<name>A0A9X2T2Z5_9HYPH</name>
<feature type="signal peptide" evidence="1">
    <location>
        <begin position="1"/>
        <end position="23"/>
    </location>
</feature>
<keyword evidence="3" id="KW-1185">Reference proteome</keyword>
<sequence>MKRIATVFCALALTVAATGAAFADCSPGHTASAPPVQTDTKGS</sequence>